<dbReference type="KEGG" id="rdi:CMV14_12690"/>
<keyword evidence="4" id="KW-1185">Reference proteome</keyword>
<dbReference type="EMBL" id="NWUF01000041">
    <property type="protein sequence ID" value="PCE39890.1"/>
    <property type="molecule type" value="Genomic_DNA"/>
</dbReference>
<dbReference type="InterPro" id="IPR019533">
    <property type="entry name" value="Peptidase_S26"/>
</dbReference>
<organism evidence="3 4">
    <name type="scientific">Rhizorhabdus dicambivorans</name>
    <dbReference type="NCBI Taxonomy" id="1850238"/>
    <lineage>
        <taxon>Bacteria</taxon>
        <taxon>Pseudomonadati</taxon>
        <taxon>Pseudomonadota</taxon>
        <taxon>Alphaproteobacteria</taxon>
        <taxon>Sphingomonadales</taxon>
        <taxon>Sphingomonadaceae</taxon>
        <taxon>Rhizorhabdus</taxon>
    </lineage>
</organism>
<dbReference type="InterPro" id="IPR036286">
    <property type="entry name" value="LexA/Signal_pep-like_sf"/>
</dbReference>
<protein>
    <submittedName>
        <fullName evidence="3">S26 family signal peptidase</fullName>
    </submittedName>
</protein>
<name>A0A2A4FQ98_9SPHN</name>
<evidence type="ECO:0000256" key="1">
    <source>
        <dbReference type="SAM" id="MobiDB-lite"/>
    </source>
</evidence>
<accession>A0A2A4FQ98</accession>
<feature type="domain" description="Peptidase S26" evidence="2">
    <location>
        <begin position="44"/>
        <end position="198"/>
    </location>
</feature>
<dbReference type="OrthoDB" id="5360818at2"/>
<reference evidence="3 4" key="1">
    <citation type="submission" date="2017-09" db="EMBL/GenBank/DDBJ databases">
        <title>The Catabolism of 3,6-Dichlorosalicylic acid is Initiated by the Cytochrome P450 Monooxygenase DsmABC in Rhizorhabdus dicambivorans Ndbn-20.</title>
        <authorList>
            <person name="Na L."/>
        </authorList>
    </citation>
    <scope>NUCLEOTIDE SEQUENCE [LARGE SCALE GENOMIC DNA]</scope>
    <source>
        <strain evidence="3 4">Ndbn-20m</strain>
    </source>
</reference>
<dbReference type="GO" id="GO:0004252">
    <property type="term" value="F:serine-type endopeptidase activity"/>
    <property type="evidence" value="ECO:0007669"/>
    <property type="project" value="InterPro"/>
</dbReference>
<evidence type="ECO:0000313" key="4">
    <source>
        <dbReference type="Proteomes" id="UP000218934"/>
    </source>
</evidence>
<evidence type="ECO:0000313" key="3">
    <source>
        <dbReference type="EMBL" id="PCE39890.1"/>
    </source>
</evidence>
<comment type="caution">
    <text evidence="3">The sequence shown here is derived from an EMBL/GenBank/DDBJ whole genome shotgun (WGS) entry which is preliminary data.</text>
</comment>
<dbReference type="AlphaFoldDB" id="A0A2A4FQ98"/>
<dbReference type="Proteomes" id="UP000218934">
    <property type="component" value="Unassembled WGS sequence"/>
</dbReference>
<gene>
    <name evidence="3" type="ORF">COO09_23060</name>
</gene>
<dbReference type="Gene3D" id="2.10.109.10">
    <property type="entry name" value="Umud Fragment, subunit A"/>
    <property type="match status" value="1"/>
</dbReference>
<proteinExistence type="predicted"/>
<feature type="region of interest" description="Disordered" evidence="1">
    <location>
        <begin position="1"/>
        <end position="22"/>
    </location>
</feature>
<dbReference type="SUPFAM" id="SSF51306">
    <property type="entry name" value="LexA/Signal peptidase"/>
    <property type="match status" value="1"/>
</dbReference>
<sequence>MSTTSSPGRKPRGRSGDVTDPSRSRLLRFRGTVCAWSSRRRLSAVAIGLLTGGGAATIILPPQPRLVWNASASAPIGLYLIVPDALPDVGEMVIAQVPERVRRLAARRGYIPAGAPLVKRVVAVAGDRVCAHGHSISINDRWTASRRATDGAGRPMPWWNGCYTLGAGAIVLLMDNPGSFDGRYFGPTRARDVIGRAHQLSARP</sequence>
<evidence type="ECO:0000259" key="2">
    <source>
        <dbReference type="Pfam" id="PF10502"/>
    </source>
</evidence>
<dbReference type="GO" id="GO:0006465">
    <property type="term" value="P:signal peptide processing"/>
    <property type="evidence" value="ECO:0007669"/>
    <property type="project" value="InterPro"/>
</dbReference>
<dbReference type="Pfam" id="PF10502">
    <property type="entry name" value="Peptidase_S26"/>
    <property type="match status" value="1"/>
</dbReference>